<dbReference type="Gene3D" id="1.10.260.40">
    <property type="entry name" value="lambda repressor-like DNA-binding domains"/>
    <property type="match status" value="1"/>
</dbReference>
<dbReference type="CDD" id="cd00093">
    <property type="entry name" value="HTH_XRE"/>
    <property type="match status" value="1"/>
</dbReference>
<keyword evidence="3" id="KW-0238">DNA-binding</keyword>
<accession>A0A138AU29</accession>
<dbReference type="Pfam" id="PF01381">
    <property type="entry name" value="HTH_3"/>
    <property type="match status" value="1"/>
</dbReference>
<dbReference type="EMBL" id="LSRF01000009">
    <property type="protein sequence ID" value="KXP13955.1"/>
    <property type="molecule type" value="Genomic_DNA"/>
</dbReference>
<reference evidence="4" key="1">
    <citation type="submission" date="2016-02" db="EMBL/GenBank/DDBJ databases">
        <authorList>
            <person name="Wen L."/>
            <person name="He K."/>
            <person name="Yang H."/>
        </authorList>
    </citation>
    <scope>NUCLEOTIDE SEQUENCE [LARGE SCALE GENOMIC DNA]</scope>
    <source>
        <strain evidence="4">JCM 15929</strain>
    </source>
</reference>
<comment type="caution">
    <text evidence="3">The sequence shown here is derived from an EMBL/GenBank/DDBJ whole genome shotgun (WGS) entry which is preliminary data.</text>
</comment>
<comment type="similarity">
    <text evidence="1">Belongs to the short-chain fatty acyl-CoA assimilation regulator (ScfR) family.</text>
</comment>
<dbReference type="SMART" id="SM00530">
    <property type="entry name" value="HTH_XRE"/>
    <property type="match status" value="1"/>
</dbReference>
<dbReference type="InterPro" id="IPR010982">
    <property type="entry name" value="Lambda_DNA-bd_dom_sf"/>
</dbReference>
<evidence type="ECO:0000259" key="2">
    <source>
        <dbReference type="PROSITE" id="PS50943"/>
    </source>
</evidence>
<dbReference type="PROSITE" id="PS50943">
    <property type="entry name" value="HTH_CROC1"/>
    <property type="match status" value="1"/>
</dbReference>
<dbReference type="AlphaFoldDB" id="A0A138AU29"/>
<gene>
    <name evidence="3" type="ORF">AXK60_22930</name>
</gene>
<sequence length="371" mass="40520">MEAIWVTALISQAEANPVMVALTRLAHGWSKKRLAEEAGVSGSHVTRVEAGALPLAGKALDDYARALQCPVDALCVAFERSPAQGTHFRANATTAEWKRDRVWARANLVAMRLGRVVAHTDLDPALALPDLDPGDYAAELGEITVAQVLRRLWRIAGPIRSMVELLEGAGVFVVVEDFHDREIDAVTLRATAHHPHLVYVNSALPPDRMRMTLAHELGHLVMDAMTLVSPAETERRADVFAAEFLAPVDDIGPALDRVSTRTVHELDELRLDWGVSESSLVVRARERGVLSDRQYRAMFRLLNETGRMYGARPGVPAETPELARDVLAQLATDGYSTTELDALTLLSPDRRTSLFGAPEGATAGSRHLTVV</sequence>
<dbReference type="InterPro" id="IPR001387">
    <property type="entry name" value="Cro/C1-type_HTH"/>
</dbReference>
<dbReference type="STRING" id="239498.AXK60_22930"/>
<evidence type="ECO:0000256" key="1">
    <source>
        <dbReference type="ARBA" id="ARBA00007227"/>
    </source>
</evidence>
<evidence type="ECO:0000313" key="4">
    <source>
        <dbReference type="Proteomes" id="UP000070258"/>
    </source>
</evidence>
<evidence type="ECO:0000313" key="3">
    <source>
        <dbReference type="EMBL" id="KXP13955.1"/>
    </source>
</evidence>
<dbReference type="Pfam" id="PF06114">
    <property type="entry name" value="Peptidase_M78"/>
    <property type="match status" value="1"/>
</dbReference>
<dbReference type="Proteomes" id="UP000070258">
    <property type="component" value="Unassembled WGS sequence"/>
</dbReference>
<organism evidence="3 4">
    <name type="scientific">Tsukamurella pseudospumae</name>
    <dbReference type="NCBI Taxonomy" id="239498"/>
    <lineage>
        <taxon>Bacteria</taxon>
        <taxon>Bacillati</taxon>
        <taxon>Actinomycetota</taxon>
        <taxon>Actinomycetes</taxon>
        <taxon>Mycobacteriales</taxon>
        <taxon>Tsukamurellaceae</taxon>
        <taxon>Tsukamurella</taxon>
    </lineage>
</organism>
<dbReference type="Gene3D" id="1.10.10.2910">
    <property type="match status" value="1"/>
</dbReference>
<dbReference type="PANTHER" id="PTHR43236">
    <property type="entry name" value="ANTITOXIN HIGA1"/>
    <property type="match status" value="1"/>
</dbReference>
<protein>
    <submittedName>
        <fullName evidence="3">DNA-binding protein</fullName>
    </submittedName>
</protein>
<dbReference type="OrthoDB" id="9794834at2"/>
<name>A0A138AU29_9ACTN</name>
<dbReference type="GO" id="GO:0003677">
    <property type="term" value="F:DNA binding"/>
    <property type="evidence" value="ECO:0007669"/>
    <property type="project" value="UniProtKB-KW"/>
</dbReference>
<proteinExistence type="inferred from homology"/>
<dbReference type="InterPro" id="IPR052345">
    <property type="entry name" value="Rad_response_metalloprotease"/>
</dbReference>
<feature type="domain" description="HTH cro/C1-type" evidence="2">
    <location>
        <begin position="24"/>
        <end position="74"/>
    </location>
</feature>
<dbReference type="PANTHER" id="PTHR43236:SF1">
    <property type="entry name" value="BLL7220 PROTEIN"/>
    <property type="match status" value="1"/>
</dbReference>
<dbReference type="InterPro" id="IPR010359">
    <property type="entry name" value="IrrE_HExxH"/>
</dbReference>
<dbReference type="SUPFAM" id="SSF47413">
    <property type="entry name" value="lambda repressor-like DNA-binding domains"/>
    <property type="match status" value="1"/>
</dbReference>